<accession>A0A7W7CGC8</accession>
<dbReference type="RefSeq" id="WP_185005082.1">
    <property type="nucleotide sequence ID" value="NZ_BAAAUI010000073.1"/>
</dbReference>
<gene>
    <name evidence="1" type="ORF">HNR67_005439</name>
</gene>
<dbReference type="AlphaFoldDB" id="A0A7W7CGC8"/>
<evidence type="ECO:0000313" key="2">
    <source>
        <dbReference type="Proteomes" id="UP000533598"/>
    </source>
</evidence>
<name>A0A7W7CGC8_9PSEU</name>
<organism evidence="1 2">
    <name type="scientific">Crossiella cryophila</name>
    <dbReference type="NCBI Taxonomy" id="43355"/>
    <lineage>
        <taxon>Bacteria</taxon>
        <taxon>Bacillati</taxon>
        <taxon>Actinomycetota</taxon>
        <taxon>Actinomycetes</taxon>
        <taxon>Pseudonocardiales</taxon>
        <taxon>Pseudonocardiaceae</taxon>
        <taxon>Crossiella</taxon>
    </lineage>
</organism>
<keyword evidence="2" id="KW-1185">Reference proteome</keyword>
<dbReference type="Proteomes" id="UP000533598">
    <property type="component" value="Unassembled WGS sequence"/>
</dbReference>
<evidence type="ECO:0000313" key="1">
    <source>
        <dbReference type="EMBL" id="MBB4679321.1"/>
    </source>
</evidence>
<dbReference type="EMBL" id="JACHMH010000001">
    <property type="protein sequence ID" value="MBB4679321.1"/>
    <property type="molecule type" value="Genomic_DNA"/>
</dbReference>
<comment type="caution">
    <text evidence="1">The sequence shown here is derived from an EMBL/GenBank/DDBJ whole genome shotgun (WGS) entry which is preliminary data.</text>
</comment>
<reference evidence="1 2" key="1">
    <citation type="submission" date="2020-08" db="EMBL/GenBank/DDBJ databases">
        <title>Sequencing the genomes of 1000 actinobacteria strains.</title>
        <authorList>
            <person name="Klenk H.-P."/>
        </authorList>
    </citation>
    <scope>NUCLEOTIDE SEQUENCE [LARGE SCALE GENOMIC DNA]</scope>
    <source>
        <strain evidence="1 2">DSM 44230</strain>
    </source>
</reference>
<sequence>MPTAENAPLNALLGLWRSSGQTLDIPSVRIIGTDEYTWFPGEHFLLHRVDVRFGGEHVEALEMIGPYDPATGGYPMRAFDNRGVLSEMTAAVDAEGVWTFTGPDTRATLRIAESVMAARWERLVRGEWTHWMDMSFSRA</sequence>
<protein>
    <recommendedName>
        <fullName evidence="3">DUF1579 domain-containing protein</fullName>
    </recommendedName>
</protein>
<evidence type="ECO:0008006" key="3">
    <source>
        <dbReference type="Google" id="ProtNLM"/>
    </source>
</evidence>
<proteinExistence type="predicted"/>